<dbReference type="AlphaFoldDB" id="A0A7W3IWL4"/>
<accession>A0A7W3IWL4</accession>
<feature type="transmembrane region" description="Helical" evidence="6">
    <location>
        <begin position="155"/>
        <end position="171"/>
    </location>
</feature>
<sequence>MVILLSGSAGLGRLPGWLLGPLLVVVIVAILDLLFPVGLRYLAERYVQKPYVNPELAVARWLVALAVLPWAFVQICCCQFGRDPRRILDFWVYGIALSGALATTDLLGLTATGDFLGNEGAISGRESGLATHANNLAVSCAVALPLSVALGRRRPFLAVLCGVAITGGALASGSRGGQLGAVSSLLFVFILVRGSRRRLWTGVAVFGVAAFAMAALVPSIGDRLNLDKVLRFANSSGTTASDSGRRFLVEQAIADFLHRPLSGIGYEVLNHAHDIYLQMLSSGGLLLAGSFAVLTAGAMRTGLSASRRGFALGGYLVASLLTWLQVGLVENQLTDRYLYFPLAALVVVEVVAHVHPREPVSRPELEASQEAEGQTSLAGKRPLPVGVHDDLEGTDPPGWWGLDDAPEKDGQPSVRPLRRH</sequence>
<proteinExistence type="predicted"/>
<comment type="caution">
    <text evidence="8">The sequence shown here is derived from an EMBL/GenBank/DDBJ whole genome shotgun (WGS) entry which is preliminary data.</text>
</comment>
<dbReference type="RefSeq" id="WP_182535887.1">
    <property type="nucleotide sequence ID" value="NZ_JACGXA010000001.1"/>
</dbReference>
<feature type="transmembrane region" description="Helical" evidence="6">
    <location>
        <begin position="58"/>
        <end position="78"/>
    </location>
</feature>
<dbReference type="Pfam" id="PF04932">
    <property type="entry name" value="Wzy_C"/>
    <property type="match status" value="1"/>
</dbReference>
<dbReference type="PANTHER" id="PTHR37422:SF23">
    <property type="entry name" value="TEICHURONIC ACID BIOSYNTHESIS PROTEIN TUAE"/>
    <property type="match status" value="1"/>
</dbReference>
<keyword evidence="8" id="KW-0436">Ligase</keyword>
<evidence type="ECO:0000256" key="5">
    <source>
        <dbReference type="SAM" id="MobiDB-lite"/>
    </source>
</evidence>
<comment type="subcellular location">
    <subcellularLocation>
        <location evidence="1">Membrane</location>
        <topology evidence="1">Multi-pass membrane protein</topology>
    </subcellularLocation>
</comment>
<feature type="transmembrane region" description="Helical" evidence="6">
    <location>
        <begin position="309"/>
        <end position="326"/>
    </location>
</feature>
<evidence type="ECO:0000256" key="3">
    <source>
        <dbReference type="ARBA" id="ARBA00022989"/>
    </source>
</evidence>
<evidence type="ECO:0000313" key="9">
    <source>
        <dbReference type="Proteomes" id="UP000580910"/>
    </source>
</evidence>
<evidence type="ECO:0000313" key="8">
    <source>
        <dbReference type="EMBL" id="MBA8801834.1"/>
    </source>
</evidence>
<feature type="transmembrane region" description="Helical" evidence="6">
    <location>
        <begin position="199"/>
        <end position="221"/>
    </location>
</feature>
<evidence type="ECO:0000256" key="2">
    <source>
        <dbReference type="ARBA" id="ARBA00022692"/>
    </source>
</evidence>
<feature type="transmembrane region" description="Helical" evidence="6">
    <location>
        <begin position="177"/>
        <end position="192"/>
    </location>
</feature>
<evidence type="ECO:0000259" key="7">
    <source>
        <dbReference type="Pfam" id="PF04932"/>
    </source>
</evidence>
<keyword evidence="4 6" id="KW-0472">Membrane</keyword>
<evidence type="ECO:0000256" key="1">
    <source>
        <dbReference type="ARBA" id="ARBA00004141"/>
    </source>
</evidence>
<keyword evidence="3 6" id="KW-1133">Transmembrane helix</keyword>
<feature type="transmembrane region" description="Helical" evidence="6">
    <location>
        <begin position="275"/>
        <end position="297"/>
    </location>
</feature>
<dbReference type="PANTHER" id="PTHR37422">
    <property type="entry name" value="TEICHURONIC ACID BIOSYNTHESIS PROTEIN TUAE"/>
    <property type="match status" value="1"/>
</dbReference>
<dbReference type="InterPro" id="IPR007016">
    <property type="entry name" value="O-antigen_ligase-rel_domated"/>
</dbReference>
<dbReference type="EMBL" id="JACGXA010000001">
    <property type="protein sequence ID" value="MBA8801834.1"/>
    <property type="molecule type" value="Genomic_DNA"/>
</dbReference>
<dbReference type="InterPro" id="IPR051533">
    <property type="entry name" value="WaaL-like"/>
</dbReference>
<dbReference type="GO" id="GO:0016020">
    <property type="term" value="C:membrane"/>
    <property type="evidence" value="ECO:0007669"/>
    <property type="project" value="UniProtKB-SubCell"/>
</dbReference>
<keyword evidence="9" id="KW-1185">Reference proteome</keyword>
<feature type="domain" description="O-antigen ligase-related" evidence="7">
    <location>
        <begin position="163"/>
        <end position="288"/>
    </location>
</feature>
<gene>
    <name evidence="8" type="ORF">FB382_000125</name>
</gene>
<protein>
    <submittedName>
        <fullName evidence="8">O-antigen ligase</fullName>
    </submittedName>
</protein>
<organism evidence="8 9">
    <name type="scientific">Nocardioides ginsengisegetis</name>
    <dbReference type="NCBI Taxonomy" id="661491"/>
    <lineage>
        <taxon>Bacteria</taxon>
        <taxon>Bacillati</taxon>
        <taxon>Actinomycetota</taxon>
        <taxon>Actinomycetes</taxon>
        <taxon>Propionibacteriales</taxon>
        <taxon>Nocardioidaceae</taxon>
        <taxon>Nocardioides</taxon>
    </lineage>
</organism>
<feature type="region of interest" description="Disordered" evidence="5">
    <location>
        <begin position="361"/>
        <end position="420"/>
    </location>
</feature>
<reference evidence="8 9" key="1">
    <citation type="submission" date="2020-07" db="EMBL/GenBank/DDBJ databases">
        <title>Sequencing the genomes of 1000 actinobacteria strains.</title>
        <authorList>
            <person name="Klenk H.-P."/>
        </authorList>
    </citation>
    <scope>NUCLEOTIDE SEQUENCE [LARGE SCALE GENOMIC DNA]</scope>
    <source>
        <strain evidence="8 9">DSM 21349</strain>
    </source>
</reference>
<keyword evidence="2 6" id="KW-0812">Transmembrane</keyword>
<feature type="transmembrane region" description="Helical" evidence="6">
    <location>
        <begin position="90"/>
        <end position="109"/>
    </location>
</feature>
<feature type="transmembrane region" description="Helical" evidence="6">
    <location>
        <begin position="16"/>
        <end position="38"/>
    </location>
</feature>
<evidence type="ECO:0000256" key="6">
    <source>
        <dbReference type="SAM" id="Phobius"/>
    </source>
</evidence>
<feature type="transmembrane region" description="Helical" evidence="6">
    <location>
        <begin position="129"/>
        <end position="148"/>
    </location>
</feature>
<dbReference type="Proteomes" id="UP000580910">
    <property type="component" value="Unassembled WGS sequence"/>
</dbReference>
<name>A0A7W3IWL4_9ACTN</name>
<dbReference type="GO" id="GO:0016874">
    <property type="term" value="F:ligase activity"/>
    <property type="evidence" value="ECO:0007669"/>
    <property type="project" value="UniProtKB-KW"/>
</dbReference>
<evidence type="ECO:0000256" key="4">
    <source>
        <dbReference type="ARBA" id="ARBA00023136"/>
    </source>
</evidence>